<dbReference type="AlphaFoldDB" id="A0A3R7IHI0"/>
<keyword evidence="2" id="KW-1185">Reference proteome</keyword>
<dbReference type="EMBL" id="NIDN02000144">
    <property type="protein sequence ID" value="RLL95631.1"/>
    <property type="molecule type" value="Genomic_DNA"/>
</dbReference>
<comment type="caution">
    <text evidence="1">The sequence shown here is derived from an EMBL/GenBank/DDBJ whole genome shotgun (WGS) entry which is preliminary data.</text>
</comment>
<name>A0A3R7IHI0_9EURO</name>
<protein>
    <submittedName>
        <fullName evidence="1">Uncharacterized protein</fullName>
    </submittedName>
</protein>
<proteinExistence type="predicted"/>
<accession>A0A3R7IHI0</accession>
<evidence type="ECO:0000313" key="1">
    <source>
        <dbReference type="EMBL" id="RLL95631.1"/>
    </source>
</evidence>
<gene>
    <name evidence="1" type="ORF">CFD26_103834</name>
</gene>
<reference evidence="1 2" key="1">
    <citation type="submission" date="2018-08" db="EMBL/GenBank/DDBJ databases">
        <title>Draft genome sequences of two Aspergillus turcosus clinical strains isolated from bronchoalveolar lavage fluid: one azole-susceptible and the other azole-resistant.</title>
        <authorList>
            <person name="Parent-Michaud M."/>
            <person name="Dufresne P.J."/>
            <person name="Fournier E."/>
            <person name="Martineau C."/>
            <person name="Moreira S."/>
            <person name="Perkins V."/>
            <person name="De Repentigny L."/>
            <person name="Dufresne S.F."/>
        </authorList>
    </citation>
    <scope>NUCLEOTIDE SEQUENCE [LARGE SCALE GENOMIC DNA]</scope>
    <source>
        <strain evidence="1">HMR AF 1038</strain>
    </source>
</reference>
<dbReference type="Proteomes" id="UP000215289">
    <property type="component" value="Unassembled WGS sequence"/>
</dbReference>
<evidence type="ECO:0000313" key="2">
    <source>
        <dbReference type="Proteomes" id="UP000215289"/>
    </source>
</evidence>
<organism evidence="1 2">
    <name type="scientific">Aspergillus turcosus</name>
    <dbReference type="NCBI Taxonomy" id="1245748"/>
    <lineage>
        <taxon>Eukaryota</taxon>
        <taxon>Fungi</taxon>
        <taxon>Dikarya</taxon>
        <taxon>Ascomycota</taxon>
        <taxon>Pezizomycotina</taxon>
        <taxon>Eurotiomycetes</taxon>
        <taxon>Eurotiomycetidae</taxon>
        <taxon>Eurotiales</taxon>
        <taxon>Aspergillaceae</taxon>
        <taxon>Aspergillus</taxon>
        <taxon>Aspergillus subgen. Fumigati</taxon>
    </lineage>
</organism>
<sequence>MDYAELLPTISAPNGPFLINPLDDWSDWKWYITGLARCLCVYEILVGKEPYPVEPTFPIYPGGALADGKVRDAAGNERGRPTAEQLATYELEWEVYEVEAEQYQRNIAALGTIWKNGGRVLRRDTESSCLDLGSSKREGFHPFCTAKCG</sequence>